<proteinExistence type="predicted"/>
<organism evidence="1 2">
    <name type="scientific">Coniosporium tulheliwenetii</name>
    <dbReference type="NCBI Taxonomy" id="3383036"/>
    <lineage>
        <taxon>Eukaryota</taxon>
        <taxon>Fungi</taxon>
        <taxon>Dikarya</taxon>
        <taxon>Ascomycota</taxon>
        <taxon>Pezizomycotina</taxon>
        <taxon>Dothideomycetes</taxon>
        <taxon>Dothideomycetes incertae sedis</taxon>
        <taxon>Coniosporium</taxon>
    </lineage>
</organism>
<evidence type="ECO:0000313" key="2">
    <source>
        <dbReference type="Proteomes" id="UP001172680"/>
    </source>
</evidence>
<protein>
    <submittedName>
        <fullName evidence="1">Uncharacterized protein</fullName>
    </submittedName>
</protein>
<evidence type="ECO:0000313" key="1">
    <source>
        <dbReference type="EMBL" id="KAJ9634629.1"/>
    </source>
</evidence>
<name>A0ACC2YH38_9PEZI</name>
<dbReference type="Proteomes" id="UP001172680">
    <property type="component" value="Unassembled WGS sequence"/>
</dbReference>
<dbReference type="EMBL" id="JAPDRP010000031">
    <property type="protein sequence ID" value="KAJ9634629.1"/>
    <property type="molecule type" value="Genomic_DNA"/>
</dbReference>
<accession>A0ACC2YH38</accession>
<reference evidence="1" key="1">
    <citation type="submission" date="2022-10" db="EMBL/GenBank/DDBJ databases">
        <title>Culturing micro-colonial fungi from biological soil crusts in the Mojave desert and describing Neophaeococcomyces mojavensis, and introducing the new genera and species Taxawa tesnikishii.</title>
        <authorList>
            <person name="Kurbessoian T."/>
            <person name="Stajich J.E."/>
        </authorList>
    </citation>
    <scope>NUCLEOTIDE SEQUENCE</scope>
    <source>
        <strain evidence="1">JES_115</strain>
    </source>
</reference>
<gene>
    <name evidence="1" type="ORF">H2199_008914</name>
</gene>
<comment type="caution">
    <text evidence="1">The sequence shown here is derived from an EMBL/GenBank/DDBJ whole genome shotgun (WGS) entry which is preliminary data.</text>
</comment>
<keyword evidence="2" id="KW-1185">Reference proteome</keyword>
<sequence length="346" mass="39961">MSYEARSKWFLLCVFRADTAEERLLRMKKYYEFMLAEKTKPRLLQDLEDLAAYSVATIAAPTTPKISSPEQSKKKKASLGTMPNEMLDRIYDCLFLLESTEKIYSIADLPCLILSHRFLDVGIRNLLRNQLFVLTSSERDAYCHALCTEEVAPPNPPEFSIGRCEIARYPETSEFKQTGGLLCLRSLLRLLPLMSISDPLSHITRLRVNIDIPTLKIEPIEPSVAAGPGMTVHERLCTYPQDFSSVPYEEKLEWYFADFTVDKAHYHMDILTKLPFKKLRTLELHFGNLDERNKREPAALLMRWIGWFLWHTRIRDRAVEVVVVDEHPELKAWLEDVIQNGGPAKE</sequence>